<evidence type="ECO:0000313" key="2">
    <source>
        <dbReference type="Proteomes" id="UP001177021"/>
    </source>
</evidence>
<keyword evidence="2" id="KW-1185">Reference proteome</keyword>
<dbReference type="EMBL" id="CASHSV030000311">
    <property type="protein sequence ID" value="CAJ2657303.1"/>
    <property type="molecule type" value="Genomic_DNA"/>
</dbReference>
<sequence length="442" mass="49710">MSSVQVLSSATIHALNHNLCDSTYHTINLTPWDLQFLPYGYNQKGLLYHHSSELDTTNQIQHLKHSLSNTLDFFPPLTSRLKITEHEDNMISCCIVCNNEGALFVHAVAKSISVAGILGSTYHLSIIPSFFALNGVKNYEGTSQPLLAVQVTELIDGIFIGFTINHAIVDGKSFWHFINSWSEISRGCLKISKLPIFERWFPKGIECPIRFPFTIDLLNNHSNDEEKINLPYRLFHFKKENIIKLKFKANLEAGTKNISSLQALLTHIWHSIIRSKKIDSQEKVNFMLDIGVRHRLVPPLQEDYFGNAVIECVVTMQAGELLEDIGLGKGSWEMNKMIALYSDEKLKNHYENWLIKPSFFTLSVANNNSTVIANSPLFDVYGNDFGWGIPVGVRSGGSNKKNGKIVVYAGVEEGSIDLEVCLPYEILEAIGNDSEFMEVVSN</sequence>
<organism evidence="1 2">
    <name type="scientific">Trifolium pratense</name>
    <name type="common">Red clover</name>
    <dbReference type="NCBI Taxonomy" id="57577"/>
    <lineage>
        <taxon>Eukaryota</taxon>
        <taxon>Viridiplantae</taxon>
        <taxon>Streptophyta</taxon>
        <taxon>Embryophyta</taxon>
        <taxon>Tracheophyta</taxon>
        <taxon>Spermatophyta</taxon>
        <taxon>Magnoliopsida</taxon>
        <taxon>eudicotyledons</taxon>
        <taxon>Gunneridae</taxon>
        <taxon>Pentapetalae</taxon>
        <taxon>rosids</taxon>
        <taxon>fabids</taxon>
        <taxon>Fabales</taxon>
        <taxon>Fabaceae</taxon>
        <taxon>Papilionoideae</taxon>
        <taxon>50 kb inversion clade</taxon>
        <taxon>NPAAA clade</taxon>
        <taxon>Hologalegina</taxon>
        <taxon>IRL clade</taxon>
        <taxon>Trifolieae</taxon>
        <taxon>Trifolium</taxon>
    </lineage>
</organism>
<name>A0ACB0KN82_TRIPR</name>
<reference evidence="1" key="1">
    <citation type="submission" date="2023-10" db="EMBL/GenBank/DDBJ databases">
        <authorList>
            <person name="Rodriguez Cubillos JULIANA M."/>
            <person name="De Vega J."/>
        </authorList>
    </citation>
    <scope>NUCLEOTIDE SEQUENCE</scope>
</reference>
<dbReference type="Proteomes" id="UP001177021">
    <property type="component" value="Unassembled WGS sequence"/>
</dbReference>
<comment type="caution">
    <text evidence="1">The sequence shown here is derived from an EMBL/GenBank/DDBJ whole genome shotgun (WGS) entry which is preliminary data.</text>
</comment>
<evidence type="ECO:0000313" key="1">
    <source>
        <dbReference type="EMBL" id="CAJ2657303.1"/>
    </source>
</evidence>
<protein>
    <submittedName>
        <fullName evidence="1">Uncharacterized protein</fullName>
    </submittedName>
</protein>
<gene>
    <name evidence="1" type="ORF">MILVUS5_LOCUS23903</name>
</gene>
<accession>A0ACB0KN82</accession>
<proteinExistence type="predicted"/>